<keyword evidence="5" id="KW-1185">Reference proteome</keyword>
<organism evidence="4 5">
    <name type="scientific">Fusobacterium nucleatum subsp. nucleatum (strain ATCC 25586 / DSM 15643 / BCRC 10681 / CIP 101130 / JCM 8532 / KCTC 2640 / LMG 13131 / VPI 4355)</name>
    <dbReference type="NCBI Taxonomy" id="190304"/>
    <lineage>
        <taxon>Bacteria</taxon>
        <taxon>Fusobacteriati</taxon>
        <taxon>Fusobacteriota</taxon>
        <taxon>Fusobacteriia</taxon>
        <taxon>Fusobacteriales</taxon>
        <taxon>Fusobacteriaceae</taxon>
        <taxon>Fusobacterium</taxon>
    </lineage>
</organism>
<dbReference type="InterPro" id="IPR003362">
    <property type="entry name" value="Bact_transf"/>
</dbReference>
<evidence type="ECO:0000259" key="3">
    <source>
        <dbReference type="Pfam" id="PF02397"/>
    </source>
</evidence>
<evidence type="ECO:0000313" key="5">
    <source>
        <dbReference type="Proteomes" id="UP000241660"/>
    </source>
</evidence>
<keyword evidence="2" id="KW-0472">Membrane</keyword>
<accession>A0ABM6TN55</accession>
<name>A0ABM6TN55_FUSNN</name>
<dbReference type="PANTHER" id="PTHR30576">
    <property type="entry name" value="COLANIC BIOSYNTHESIS UDP-GLUCOSE LIPID CARRIER TRANSFERASE"/>
    <property type="match status" value="1"/>
</dbReference>
<comment type="similarity">
    <text evidence="1">Belongs to the bacterial sugar transferase family.</text>
</comment>
<evidence type="ECO:0000256" key="1">
    <source>
        <dbReference type="ARBA" id="ARBA00006464"/>
    </source>
</evidence>
<gene>
    <name evidence="4" type="ORF">C7Y58_00990</name>
</gene>
<dbReference type="EMBL" id="CP028101">
    <property type="protein sequence ID" value="AVQ14225.1"/>
    <property type="molecule type" value="Genomic_DNA"/>
</dbReference>
<proteinExistence type="inferred from homology"/>
<keyword evidence="2" id="KW-0812">Transmembrane</keyword>
<dbReference type="Pfam" id="PF02397">
    <property type="entry name" value="Bac_transf"/>
    <property type="match status" value="1"/>
</dbReference>
<dbReference type="GO" id="GO:0016740">
    <property type="term" value="F:transferase activity"/>
    <property type="evidence" value="ECO:0007669"/>
    <property type="project" value="UniProtKB-KW"/>
</dbReference>
<feature type="transmembrane region" description="Helical" evidence="2">
    <location>
        <begin position="12"/>
        <end position="34"/>
    </location>
</feature>
<feature type="domain" description="Bacterial sugar transferase" evidence="3">
    <location>
        <begin position="8"/>
        <end position="201"/>
    </location>
</feature>
<keyword evidence="2" id="KW-1133">Transmembrane helix</keyword>
<keyword evidence="4" id="KW-0808">Transferase</keyword>
<sequence length="230" mass="26853">MGGKMFFKRLFDIVASFIGIIVFFPLMLLIGIIIKLTSKGPVIFKQKRLTKGMKEFTILKFRSMKVDFDKGAVGIQVKGSSQSITPIGKFIRKTKLDELPQLFNIIMGDMSFIGPRPELPRRLKYYLEEDKRVFLVRSGISSPASIIFSDEEYLMNQVKEPEKFYLEQVMPYKIKLNLYYIKTRSFWSDMFLIVATFLKMINKIEDKSIVKDEQLLLEKQEIKKKVGIEY</sequence>
<evidence type="ECO:0000256" key="2">
    <source>
        <dbReference type="SAM" id="Phobius"/>
    </source>
</evidence>
<evidence type="ECO:0000313" key="4">
    <source>
        <dbReference type="EMBL" id="AVQ14225.1"/>
    </source>
</evidence>
<protein>
    <submittedName>
        <fullName evidence="4">Sugar transferase</fullName>
    </submittedName>
</protein>
<dbReference type="Proteomes" id="UP000241660">
    <property type="component" value="Chromosome"/>
</dbReference>
<dbReference type="PANTHER" id="PTHR30576:SF20">
    <property type="entry name" value="QUINOVOSAMINEPHOSPHOTRANSFERAE-RELATED"/>
    <property type="match status" value="1"/>
</dbReference>
<reference evidence="5" key="1">
    <citation type="journal article" date="2018" name="MSphere">
        <title>Fusobacterium Genomics Using MinION and Illumina Sequencing Enables Genome Completion and Correction.</title>
        <authorList>
            <person name="Todd S.M."/>
            <person name="Settlage R.E."/>
            <person name="Lahmers K.K."/>
            <person name="Slade D.J."/>
        </authorList>
    </citation>
    <scope>NUCLEOTIDE SEQUENCE [LARGE SCALE GENOMIC DNA]</scope>
    <source>
        <strain evidence="5">ATCC 25586</strain>
    </source>
</reference>